<evidence type="ECO:0000256" key="1">
    <source>
        <dbReference type="SAM" id="MobiDB-lite"/>
    </source>
</evidence>
<evidence type="ECO:0000313" key="3">
    <source>
        <dbReference type="Proteomes" id="UP001501585"/>
    </source>
</evidence>
<dbReference type="Proteomes" id="UP001501585">
    <property type="component" value="Unassembled WGS sequence"/>
</dbReference>
<sequence>MIGRLFYLVAGAAIGGYVVHRLNRTVRAWSPGGIADRVEGHVAEHRAALREFNEDVLDAMEHREAELRRLYGGGQRGPHSGKGISPGRPALPTGRATDSHGATDAPYLKDGR</sequence>
<name>A0ABN2TRF1_9ACTN</name>
<keyword evidence="3" id="KW-1185">Reference proteome</keyword>
<evidence type="ECO:0008006" key="4">
    <source>
        <dbReference type="Google" id="ProtNLM"/>
    </source>
</evidence>
<feature type="region of interest" description="Disordered" evidence="1">
    <location>
        <begin position="68"/>
        <end position="112"/>
    </location>
</feature>
<gene>
    <name evidence="2" type="ORF">GCM10009799_50720</name>
</gene>
<reference evidence="2 3" key="1">
    <citation type="journal article" date="2019" name="Int. J. Syst. Evol. Microbiol.">
        <title>The Global Catalogue of Microorganisms (GCM) 10K type strain sequencing project: providing services to taxonomists for standard genome sequencing and annotation.</title>
        <authorList>
            <consortium name="The Broad Institute Genomics Platform"/>
            <consortium name="The Broad Institute Genome Sequencing Center for Infectious Disease"/>
            <person name="Wu L."/>
            <person name="Ma J."/>
        </authorList>
    </citation>
    <scope>NUCLEOTIDE SEQUENCE [LARGE SCALE GENOMIC DNA]</scope>
    <source>
        <strain evidence="2 3">JCM 15313</strain>
    </source>
</reference>
<dbReference type="EMBL" id="BAAAPC010000033">
    <property type="protein sequence ID" value="GAA2016413.1"/>
    <property type="molecule type" value="Genomic_DNA"/>
</dbReference>
<comment type="caution">
    <text evidence="2">The sequence shown here is derived from an EMBL/GenBank/DDBJ whole genome shotgun (WGS) entry which is preliminary data.</text>
</comment>
<dbReference type="RefSeq" id="WP_344105512.1">
    <property type="nucleotide sequence ID" value="NZ_BAAAPC010000033.1"/>
</dbReference>
<proteinExistence type="predicted"/>
<evidence type="ECO:0000313" key="2">
    <source>
        <dbReference type="EMBL" id="GAA2016413.1"/>
    </source>
</evidence>
<accession>A0ABN2TRF1</accession>
<organism evidence="2 3">
    <name type="scientific">Nocardiopsis rhodophaea</name>
    <dbReference type="NCBI Taxonomy" id="280238"/>
    <lineage>
        <taxon>Bacteria</taxon>
        <taxon>Bacillati</taxon>
        <taxon>Actinomycetota</taxon>
        <taxon>Actinomycetes</taxon>
        <taxon>Streptosporangiales</taxon>
        <taxon>Nocardiopsidaceae</taxon>
        <taxon>Nocardiopsis</taxon>
    </lineage>
</organism>
<protein>
    <recommendedName>
        <fullName evidence="4">Secreted protein</fullName>
    </recommendedName>
</protein>